<dbReference type="Pfam" id="PF04085">
    <property type="entry name" value="MreC"/>
    <property type="match status" value="1"/>
</dbReference>
<comment type="similarity">
    <text evidence="1 5">Belongs to the MreC family.</text>
</comment>
<dbReference type="InterPro" id="IPR042177">
    <property type="entry name" value="Cell/Rod_1"/>
</dbReference>
<feature type="coiled-coil region" evidence="6">
    <location>
        <begin position="70"/>
        <end position="114"/>
    </location>
</feature>
<dbReference type="EMBL" id="CP045798">
    <property type="protein sequence ID" value="QNB47582.1"/>
    <property type="molecule type" value="Genomic_DNA"/>
</dbReference>
<organism evidence="8 9">
    <name type="scientific">Thermanaerosceptrum fracticalcis</name>
    <dbReference type="NCBI Taxonomy" id="1712410"/>
    <lineage>
        <taxon>Bacteria</taxon>
        <taxon>Bacillati</taxon>
        <taxon>Bacillota</taxon>
        <taxon>Clostridia</taxon>
        <taxon>Eubacteriales</taxon>
        <taxon>Peptococcaceae</taxon>
        <taxon>Thermanaerosceptrum</taxon>
    </lineage>
</organism>
<dbReference type="AlphaFoldDB" id="A0A7G6E678"/>
<evidence type="ECO:0000313" key="8">
    <source>
        <dbReference type="EMBL" id="QNB47582.1"/>
    </source>
</evidence>
<dbReference type="NCBIfam" id="TIGR00219">
    <property type="entry name" value="mreC"/>
    <property type="match status" value="1"/>
</dbReference>
<dbReference type="GO" id="GO:0008360">
    <property type="term" value="P:regulation of cell shape"/>
    <property type="evidence" value="ECO:0007669"/>
    <property type="project" value="UniProtKB-KW"/>
</dbReference>
<dbReference type="InterPro" id="IPR007221">
    <property type="entry name" value="MreC"/>
</dbReference>
<evidence type="ECO:0000256" key="6">
    <source>
        <dbReference type="SAM" id="Coils"/>
    </source>
</evidence>
<evidence type="ECO:0000259" key="7">
    <source>
        <dbReference type="Pfam" id="PF04085"/>
    </source>
</evidence>
<dbReference type="GO" id="GO:0005886">
    <property type="term" value="C:plasma membrane"/>
    <property type="evidence" value="ECO:0007669"/>
    <property type="project" value="TreeGrafter"/>
</dbReference>
<dbReference type="PANTHER" id="PTHR34138">
    <property type="entry name" value="CELL SHAPE-DETERMINING PROTEIN MREC"/>
    <property type="match status" value="1"/>
</dbReference>
<evidence type="ECO:0000313" key="9">
    <source>
        <dbReference type="Proteomes" id="UP000515847"/>
    </source>
</evidence>
<gene>
    <name evidence="8" type="primary">mreC</name>
    <name evidence="8" type="ORF">BR63_15660</name>
</gene>
<evidence type="ECO:0000256" key="2">
    <source>
        <dbReference type="ARBA" id="ARBA00013855"/>
    </source>
</evidence>
<dbReference type="InterPro" id="IPR055342">
    <property type="entry name" value="MreC_beta-barrel_core"/>
</dbReference>
<keyword evidence="3 5" id="KW-0133">Cell shape</keyword>
<keyword evidence="9" id="KW-1185">Reference proteome</keyword>
<name>A0A7G6E678_THEFR</name>
<evidence type="ECO:0000256" key="5">
    <source>
        <dbReference type="PIRNR" id="PIRNR038471"/>
    </source>
</evidence>
<feature type="domain" description="Rod shape-determining protein MreC beta-barrel core" evidence="7">
    <location>
        <begin position="125"/>
        <end position="272"/>
    </location>
</feature>
<dbReference type="Proteomes" id="UP000515847">
    <property type="component" value="Chromosome"/>
</dbReference>
<reference evidence="8 9" key="1">
    <citation type="journal article" date="2019" name="Front. Microbiol.">
        <title>Thermoanaerosceptrum fracticalcis gen. nov. sp. nov., a Novel Fumarate-Fermenting Microorganism From a Deep Fractured Carbonate Aquifer of the US Great Basin.</title>
        <authorList>
            <person name="Hamilton-Brehm S.D."/>
            <person name="Stewart L.E."/>
            <person name="Zavarin M."/>
            <person name="Caldwell M."/>
            <person name="Lawson P.A."/>
            <person name="Onstott T.C."/>
            <person name="Grzymski J."/>
            <person name="Neveux I."/>
            <person name="Lollar B.S."/>
            <person name="Russell C.E."/>
            <person name="Moser D.P."/>
        </authorList>
    </citation>
    <scope>NUCLEOTIDE SEQUENCE [LARGE SCALE GENOMIC DNA]</scope>
    <source>
        <strain evidence="8 9">DRI-13</strain>
    </source>
</reference>
<sequence length="295" mass="32559">MVTRKKWALAGIVVAVLLIGVFKSMHITGFDRTTLSPVERVVREVVAPVQSGVTAVTKSISNFFAYFSDNKTLREQNEELSKKIAAQEAEIHRLKEQEMENERLKKLLNYKEEKTNNYQLELAKVIGRDPGNWYETIVINKGANHGIKPNMAVVTHQGLVGRIVNVTANTAEILLILDREGAVGGRIFETRITPGVVQGLDNSEYLQMIHLPHDTPIEPGQTVVTSGLGGVFPKGIRIGAVVEVKPDANGLMKSAVIEPFVDFSRLEEVFVILNVKKPETDTVPQVLDREGKGGL</sequence>
<dbReference type="PANTHER" id="PTHR34138:SF1">
    <property type="entry name" value="CELL SHAPE-DETERMINING PROTEIN MREC"/>
    <property type="match status" value="1"/>
</dbReference>
<evidence type="ECO:0000256" key="4">
    <source>
        <dbReference type="ARBA" id="ARBA00032089"/>
    </source>
</evidence>
<comment type="function">
    <text evidence="5">Involved in formation and maintenance of cell shape.</text>
</comment>
<accession>A0A7G6E678</accession>
<dbReference type="Gene3D" id="2.40.10.340">
    <property type="entry name" value="Rod shape-determining protein MreC, domain 1"/>
    <property type="match status" value="1"/>
</dbReference>
<protein>
    <recommendedName>
        <fullName evidence="2 5">Cell shape-determining protein MreC</fullName>
    </recommendedName>
    <alternativeName>
        <fullName evidence="4 5">Cell shape protein MreC</fullName>
    </alternativeName>
</protein>
<dbReference type="Gene3D" id="2.40.10.350">
    <property type="entry name" value="Rod shape-determining protein MreC, domain 2"/>
    <property type="match status" value="1"/>
</dbReference>
<dbReference type="InterPro" id="IPR042175">
    <property type="entry name" value="Cell/Rod_MreC_2"/>
</dbReference>
<keyword evidence="6" id="KW-0175">Coiled coil</keyword>
<evidence type="ECO:0000256" key="1">
    <source>
        <dbReference type="ARBA" id="ARBA00009369"/>
    </source>
</evidence>
<dbReference type="KEGG" id="tfr:BR63_15660"/>
<evidence type="ECO:0000256" key="3">
    <source>
        <dbReference type="ARBA" id="ARBA00022960"/>
    </source>
</evidence>
<dbReference type="PIRSF" id="PIRSF038471">
    <property type="entry name" value="MreC"/>
    <property type="match status" value="1"/>
</dbReference>
<proteinExistence type="inferred from homology"/>